<dbReference type="InterPro" id="IPR036661">
    <property type="entry name" value="Luciferase-like_sf"/>
</dbReference>
<protein>
    <submittedName>
        <fullName evidence="2">LLM class flavin-dependent oxidoreductase</fullName>
    </submittedName>
</protein>
<sequence length="306" mass="32129">MRVSLLLPHTPLDADEIRPFADLVRLRDAHRLWMGTSPQGGPLPALAYLAGAGYRIPVGTSVQLTPLRHPFQAAADARALALLTGRPVVAGFGAGTPEVIARLLGHRYDRPASAVRDYIAEVRRHLEGGDDLLPKIDHPRVELAAGVLRPGMARAAAEVADAAVTWLAPPDYLRDAVVPALGGGAGRPPRLVAVVHAAVRRPGRDARALAFAAAQGHLSAGQYVDMLNRAGLRVSAADPWEGAGRLVDGGVFLYGSASEVAEGLKCYAAAGADEVVVNPAGVAVTENVRAGTEDATEILAEFRDER</sequence>
<evidence type="ECO:0000313" key="2">
    <source>
        <dbReference type="EMBL" id="MDA2803854.1"/>
    </source>
</evidence>
<dbReference type="Gene3D" id="3.20.20.30">
    <property type="entry name" value="Luciferase-like domain"/>
    <property type="match status" value="1"/>
</dbReference>
<evidence type="ECO:0000313" key="3">
    <source>
        <dbReference type="Proteomes" id="UP001165685"/>
    </source>
</evidence>
<dbReference type="InterPro" id="IPR011251">
    <property type="entry name" value="Luciferase-like_dom"/>
</dbReference>
<feature type="domain" description="Luciferase-like" evidence="1">
    <location>
        <begin position="30"/>
        <end position="274"/>
    </location>
</feature>
<reference evidence="2" key="1">
    <citation type="submission" date="2023-01" db="EMBL/GenBank/DDBJ databases">
        <title>Draft genome sequence of Nocardiopsis sp. LSu2-4 isolated from halophytes.</title>
        <authorList>
            <person name="Duangmal K."/>
            <person name="Chantavorakit T."/>
        </authorList>
    </citation>
    <scope>NUCLEOTIDE SEQUENCE</scope>
    <source>
        <strain evidence="2">LSu2-4</strain>
    </source>
</reference>
<gene>
    <name evidence="2" type="ORF">O4U47_04970</name>
</gene>
<comment type="caution">
    <text evidence="2">The sequence shown here is derived from an EMBL/GenBank/DDBJ whole genome shotgun (WGS) entry which is preliminary data.</text>
</comment>
<dbReference type="Proteomes" id="UP001165685">
    <property type="component" value="Unassembled WGS sequence"/>
</dbReference>
<accession>A0ABT4THV8</accession>
<dbReference type="Pfam" id="PF00296">
    <property type="entry name" value="Bac_luciferase"/>
    <property type="match status" value="1"/>
</dbReference>
<keyword evidence="3" id="KW-1185">Reference proteome</keyword>
<dbReference type="EMBL" id="JAQFWP010000006">
    <property type="protein sequence ID" value="MDA2803854.1"/>
    <property type="molecule type" value="Genomic_DNA"/>
</dbReference>
<evidence type="ECO:0000259" key="1">
    <source>
        <dbReference type="Pfam" id="PF00296"/>
    </source>
</evidence>
<name>A0ABT4THV8_9ACTN</name>
<organism evidence="2 3">
    <name type="scientific">Nocardiopsis suaedae</name>
    <dbReference type="NCBI Taxonomy" id="3018444"/>
    <lineage>
        <taxon>Bacteria</taxon>
        <taxon>Bacillati</taxon>
        <taxon>Actinomycetota</taxon>
        <taxon>Actinomycetes</taxon>
        <taxon>Streptosporangiales</taxon>
        <taxon>Nocardiopsidaceae</taxon>
        <taxon>Nocardiopsis</taxon>
    </lineage>
</organism>
<dbReference type="SUPFAM" id="SSF51679">
    <property type="entry name" value="Bacterial luciferase-like"/>
    <property type="match status" value="1"/>
</dbReference>
<dbReference type="RefSeq" id="WP_270676343.1">
    <property type="nucleotide sequence ID" value="NZ_JAQFWP010000006.1"/>
</dbReference>
<proteinExistence type="predicted"/>